<feature type="domain" description="Heterokaryon incompatibility" evidence="1">
    <location>
        <begin position="149"/>
        <end position="298"/>
    </location>
</feature>
<keyword evidence="3" id="KW-1185">Reference proteome</keyword>
<dbReference type="PANTHER" id="PTHR33112">
    <property type="entry name" value="DOMAIN PROTEIN, PUTATIVE-RELATED"/>
    <property type="match status" value="1"/>
</dbReference>
<name>A0A1L7X350_9HELO</name>
<dbReference type="Pfam" id="PF06985">
    <property type="entry name" value="HET"/>
    <property type="match status" value="1"/>
</dbReference>
<accession>A0A1L7X350</accession>
<evidence type="ECO:0000259" key="1">
    <source>
        <dbReference type="Pfam" id="PF06985"/>
    </source>
</evidence>
<dbReference type="STRING" id="576137.A0A1L7X350"/>
<dbReference type="InterPro" id="IPR010730">
    <property type="entry name" value="HET"/>
</dbReference>
<dbReference type="EMBL" id="FJOG01000014">
    <property type="protein sequence ID" value="CZR59416.1"/>
    <property type="molecule type" value="Genomic_DNA"/>
</dbReference>
<gene>
    <name evidence="2" type="ORF">PAC_09308</name>
</gene>
<dbReference type="Proteomes" id="UP000184330">
    <property type="component" value="Unassembled WGS sequence"/>
</dbReference>
<reference evidence="2 3" key="1">
    <citation type="submission" date="2016-03" db="EMBL/GenBank/DDBJ databases">
        <authorList>
            <person name="Ploux O."/>
        </authorList>
    </citation>
    <scope>NUCLEOTIDE SEQUENCE [LARGE SCALE GENOMIC DNA]</scope>
    <source>
        <strain evidence="2 3">UAMH 11012</strain>
    </source>
</reference>
<evidence type="ECO:0000313" key="3">
    <source>
        <dbReference type="Proteomes" id="UP000184330"/>
    </source>
</evidence>
<protein>
    <recommendedName>
        <fullName evidence="1">Heterokaryon incompatibility domain-containing protein</fullName>
    </recommendedName>
</protein>
<evidence type="ECO:0000313" key="2">
    <source>
        <dbReference type="EMBL" id="CZR59416.1"/>
    </source>
</evidence>
<dbReference type="AlphaFoldDB" id="A0A1L7X350"/>
<sequence>MLCNFCALIDLDEVRGQGYKHHESYTNLYVSAQSGCEFCALIRDSQETVPGGQLTADWDQSLDKTQITIRVNKFLGTNEGFDEDIKTYDIILVGQVKRQSSGTYLHVWFNLSTTAGSPKLLSTRAIDIGLPNSNTSPVLLVSNSCFGNWVTLSYCWGSFGSLKTTAATLGAHQMALPLESFPPLFRDAIFLTRHFNYRYLWIDSLCILQDSKSGWEAEAANMGYIYRNSALTIAAECASDPTETILDTSRATSYHVKLPCHSQRDQTKWDCRTISCSEEDITGDADFNELYESQHFKRICLSEDSLMQRLYRNLDLDIDTSTCNPLGIWNLILEDFVSRKITHNTDRLPAISGVATEVARHTRQTYKAGLWEQDIHTEILWYTSGNATRLRDCTAPSWSWASLDFSTVGCHLFHESGSDIRHNILRLTRVLSIDVSYVGTDEFGRVASARMSIRGRCMEIEHWHKSEKGFKCRLDVGCSRRFAQGLESLPLDALFMQITCIEQDFLEVGVDRWSRKGVFKALILQLVNEIEGEYQRIGVVDISLERGQGWSSRTLTVL</sequence>
<dbReference type="PANTHER" id="PTHR33112:SF9">
    <property type="entry name" value="HETEROKARYON INCOMPATIBILITY DOMAIN-CONTAINING PROTEIN"/>
    <property type="match status" value="1"/>
</dbReference>
<dbReference type="OrthoDB" id="5362512at2759"/>
<organism evidence="2 3">
    <name type="scientific">Phialocephala subalpina</name>
    <dbReference type="NCBI Taxonomy" id="576137"/>
    <lineage>
        <taxon>Eukaryota</taxon>
        <taxon>Fungi</taxon>
        <taxon>Dikarya</taxon>
        <taxon>Ascomycota</taxon>
        <taxon>Pezizomycotina</taxon>
        <taxon>Leotiomycetes</taxon>
        <taxon>Helotiales</taxon>
        <taxon>Mollisiaceae</taxon>
        <taxon>Phialocephala</taxon>
        <taxon>Phialocephala fortinii species complex</taxon>
    </lineage>
</organism>
<proteinExistence type="predicted"/>